<dbReference type="AlphaFoldDB" id="A0A183LVP6"/>
<reference evidence="2 3" key="1">
    <citation type="submission" date="2018-11" db="EMBL/GenBank/DDBJ databases">
        <authorList>
            <consortium name="Pathogen Informatics"/>
        </authorList>
    </citation>
    <scope>NUCLEOTIDE SEQUENCE [LARGE SCALE GENOMIC DNA]</scope>
    <source>
        <strain evidence="2 3">Zambia</strain>
    </source>
</reference>
<name>A0A183LVP6_9TREM</name>
<protein>
    <recommendedName>
        <fullName evidence="1">Liprin-alpha CC2 domain-containing protein</fullName>
    </recommendedName>
</protein>
<proteinExistence type="predicted"/>
<gene>
    <name evidence="2" type="ORF">SMRZ_LOCUS7871</name>
</gene>
<organism evidence="2 3">
    <name type="scientific">Schistosoma margrebowiei</name>
    <dbReference type="NCBI Taxonomy" id="48269"/>
    <lineage>
        <taxon>Eukaryota</taxon>
        <taxon>Metazoa</taxon>
        <taxon>Spiralia</taxon>
        <taxon>Lophotrochozoa</taxon>
        <taxon>Platyhelminthes</taxon>
        <taxon>Trematoda</taxon>
        <taxon>Digenea</taxon>
        <taxon>Strigeidida</taxon>
        <taxon>Schistosomatoidea</taxon>
        <taxon>Schistosomatidae</taxon>
        <taxon>Schistosoma</taxon>
    </lineage>
</organism>
<feature type="domain" description="Liprin-alpha CC2" evidence="1">
    <location>
        <begin position="5"/>
        <end position="101"/>
    </location>
</feature>
<dbReference type="STRING" id="48269.A0A183LVP6"/>
<evidence type="ECO:0000259" key="1">
    <source>
        <dbReference type="Pfam" id="PF25526"/>
    </source>
</evidence>
<evidence type="ECO:0000313" key="2">
    <source>
        <dbReference type="EMBL" id="VDO78480.1"/>
    </source>
</evidence>
<accession>A0A183LVP6</accession>
<dbReference type="Proteomes" id="UP000277204">
    <property type="component" value="Unassembled WGS sequence"/>
</dbReference>
<dbReference type="InterPro" id="IPR057892">
    <property type="entry name" value="LIP-1_CC2"/>
</dbReference>
<evidence type="ECO:0000313" key="3">
    <source>
        <dbReference type="Proteomes" id="UP000277204"/>
    </source>
</evidence>
<dbReference type="Pfam" id="PF25526">
    <property type="entry name" value="LIP-1"/>
    <property type="match status" value="1"/>
</dbReference>
<sequence length="139" mass="16243">MGDASELLAARRQVIELTSRSRESSNSLSLAQSELNHANDQIERLTRELRESEQRRTDQEFLATSLEQRYLVAQRELNAAQDMTDKLRAELAFKSTQLKQVKFQSYLHSFFEKGFHPLKLSDLFTVNLFHRIDQSAFYM</sequence>
<keyword evidence="3" id="KW-1185">Reference proteome</keyword>
<dbReference type="EMBL" id="UZAI01003277">
    <property type="protein sequence ID" value="VDO78480.1"/>
    <property type="molecule type" value="Genomic_DNA"/>
</dbReference>